<organism evidence="1 2">
    <name type="scientific">Legionella steelei</name>
    <dbReference type="NCBI Taxonomy" id="947033"/>
    <lineage>
        <taxon>Bacteria</taxon>
        <taxon>Pseudomonadati</taxon>
        <taxon>Pseudomonadota</taxon>
        <taxon>Gammaproteobacteria</taxon>
        <taxon>Legionellales</taxon>
        <taxon>Legionellaceae</taxon>
        <taxon>Legionella</taxon>
    </lineage>
</organism>
<evidence type="ECO:0000313" key="1">
    <source>
        <dbReference type="EMBL" id="KTD68239.1"/>
    </source>
</evidence>
<comment type="caution">
    <text evidence="1">The sequence shown here is derived from an EMBL/GenBank/DDBJ whole genome shotgun (WGS) entry which is preliminary data.</text>
</comment>
<reference evidence="1 2" key="1">
    <citation type="submission" date="2015-11" db="EMBL/GenBank/DDBJ databases">
        <title>Genomic analysis of 38 Legionella species identifies large and diverse effector repertoires.</title>
        <authorList>
            <person name="Burstein D."/>
            <person name="Amaro F."/>
            <person name="Zusman T."/>
            <person name="Lifshitz Z."/>
            <person name="Cohen O."/>
            <person name="Gilbert J.A."/>
            <person name="Pupko T."/>
            <person name="Shuman H.A."/>
            <person name="Segal G."/>
        </authorList>
    </citation>
    <scope>NUCLEOTIDE SEQUENCE [LARGE SCALE GENOMIC DNA]</scope>
    <source>
        <strain evidence="1 2">IMVS3376</strain>
    </source>
</reference>
<name>A0A0W0ZGD3_9GAMM</name>
<evidence type="ECO:0000313" key="2">
    <source>
        <dbReference type="Proteomes" id="UP000054926"/>
    </source>
</evidence>
<dbReference type="Proteomes" id="UP000054926">
    <property type="component" value="Unassembled WGS sequence"/>
</dbReference>
<dbReference type="EMBL" id="LNYY01000019">
    <property type="protein sequence ID" value="KTD68239.1"/>
    <property type="molecule type" value="Genomic_DNA"/>
</dbReference>
<dbReference type="PATRIC" id="fig|947033.5.peg.1486"/>
<protein>
    <submittedName>
        <fullName evidence="1">Uncharacterized protein</fullName>
    </submittedName>
</protein>
<accession>A0A0W0ZGD3</accession>
<proteinExistence type="predicted"/>
<keyword evidence="2" id="KW-1185">Reference proteome</keyword>
<dbReference type="AlphaFoldDB" id="A0A0W0ZGD3"/>
<sequence length="152" mass="17927">MLTINLFLNLKMKRRFFNPPKEVISFGEYMQRTLITAKRITEVSPGLQQYSSAQFEMALIAFADLEALKQEMDEGVEVKFPKRLKCDWRAGFDWLDLAVRYGDEDAIEYFKRNMEKEVFATIYQLYKSNYRPDCALQDHEPQSKALNTEVNF</sequence>
<gene>
    <name evidence="1" type="ORF">Lste_1397</name>
</gene>